<dbReference type="AlphaFoldDB" id="A0A0G2J610"/>
<protein>
    <submittedName>
        <fullName evidence="2">Uncharacterized protein</fullName>
    </submittedName>
</protein>
<evidence type="ECO:0000313" key="2">
    <source>
        <dbReference type="EMBL" id="KKZ58597.1"/>
    </source>
</evidence>
<dbReference type="EMBL" id="LCZI01001708">
    <property type="protein sequence ID" value="KKZ58597.1"/>
    <property type="molecule type" value="Genomic_DNA"/>
</dbReference>
<sequence length="76" mass="8348">MTNFAAITAILDGAYMSFQVTHWWRDGMEGALVIAIPTVLSATLSTAMEAENAENAEEDKESIKPKKWEDDVKATS</sequence>
<dbReference type="Proteomes" id="UP000034164">
    <property type="component" value="Unassembled WGS sequence"/>
</dbReference>
<comment type="caution">
    <text evidence="2">The sequence shown here is derived from an EMBL/GenBank/DDBJ whole genome shotgun (WGS) entry which is preliminary data.</text>
</comment>
<evidence type="ECO:0000256" key="1">
    <source>
        <dbReference type="SAM" id="MobiDB-lite"/>
    </source>
</evidence>
<feature type="compositionally biased region" description="Basic and acidic residues" evidence="1">
    <location>
        <begin position="61"/>
        <end position="76"/>
    </location>
</feature>
<gene>
    <name evidence="2" type="ORF">EMCG_05493</name>
</gene>
<evidence type="ECO:0000313" key="3">
    <source>
        <dbReference type="Proteomes" id="UP000034164"/>
    </source>
</evidence>
<feature type="compositionally biased region" description="Acidic residues" evidence="1">
    <location>
        <begin position="51"/>
        <end position="60"/>
    </location>
</feature>
<name>A0A0G2J610_9EURO</name>
<feature type="region of interest" description="Disordered" evidence="1">
    <location>
        <begin position="50"/>
        <end position="76"/>
    </location>
</feature>
<proteinExistence type="predicted"/>
<accession>A0A0G2J610</accession>
<organism evidence="2 3">
    <name type="scientific">[Emmonsia] crescens</name>
    <dbReference type="NCBI Taxonomy" id="73230"/>
    <lineage>
        <taxon>Eukaryota</taxon>
        <taxon>Fungi</taxon>
        <taxon>Dikarya</taxon>
        <taxon>Ascomycota</taxon>
        <taxon>Pezizomycotina</taxon>
        <taxon>Eurotiomycetes</taxon>
        <taxon>Eurotiomycetidae</taxon>
        <taxon>Onygenales</taxon>
        <taxon>Ajellomycetaceae</taxon>
        <taxon>Emergomyces</taxon>
    </lineage>
</organism>
<reference evidence="3" key="1">
    <citation type="journal article" date="2015" name="PLoS Genet.">
        <title>The dynamic genome and transcriptome of the human fungal pathogen Blastomyces and close relative Emmonsia.</title>
        <authorList>
            <person name="Munoz J.F."/>
            <person name="Gauthier G.M."/>
            <person name="Desjardins C.A."/>
            <person name="Gallo J.E."/>
            <person name="Holder J."/>
            <person name="Sullivan T.D."/>
            <person name="Marty A.J."/>
            <person name="Carmen J.C."/>
            <person name="Chen Z."/>
            <person name="Ding L."/>
            <person name="Gujja S."/>
            <person name="Magrini V."/>
            <person name="Misas E."/>
            <person name="Mitreva M."/>
            <person name="Priest M."/>
            <person name="Saif S."/>
            <person name="Whiston E.A."/>
            <person name="Young S."/>
            <person name="Zeng Q."/>
            <person name="Goldman W.E."/>
            <person name="Mardis E.R."/>
            <person name="Taylor J.W."/>
            <person name="McEwen J.G."/>
            <person name="Clay O.K."/>
            <person name="Klein B.S."/>
            <person name="Cuomo C.A."/>
        </authorList>
    </citation>
    <scope>NUCLEOTIDE SEQUENCE [LARGE SCALE GENOMIC DNA]</scope>
    <source>
        <strain evidence="3">UAMH 3008</strain>
    </source>
</reference>
<dbReference type="VEuPathDB" id="FungiDB:EMCG_05493"/>